<name>A0AAN8RZB4_POLSC</name>
<comment type="caution">
    <text evidence="1">The sequence shown here is derived from an EMBL/GenBank/DDBJ whole genome shotgun (WGS) entry which is preliminary data.</text>
</comment>
<gene>
    <name evidence="1" type="ORF">RUM43_014681</name>
</gene>
<dbReference type="Proteomes" id="UP001372834">
    <property type="component" value="Unassembled WGS sequence"/>
</dbReference>
<reference evidence="1 2" key="1">
    <citation type="submission" date="2023-10" db="EMBL/GenBank/DDBJ databases">
        <title>Genomes of two closely related lineages of the louse Polyplax serrata with different host specificities.</title>
        <authorList>
            <person name="Martinu J."/>
            <person name="Tarabai H."/>
            <person name="Stefka J."/>
            <person name="Hypsa V."/>
        </authorList>
    </citation>
    <scope>NUCLEOTIDE SEQUENCE [LARGE SCALE GENOMIC DNA]</scope>
    <source>
        <strain evidence="1">HR10_N</strain>
    </source>
</reference>
<organism evidence="1 2">
    <name type="scientific">Polyplax serrata</name>
    <name type="common">Common mouse louse</name>
    <dbReference type="NCBI Taxonomy" id="468196"/>
    <lineage>
        <taxon>Eukaryota</taxon>
        <taxon>Metazoa</taxon>
        <taxon>Ecdysozoa</taxon>
        <taxon>Arthropoda</taxon>
        <taxon>Hexapoda</taxon>
        <taxon>Insecta</taxon>
        <taxon>Pterygota</taxon>
        <taxon>Neoptera</taxon>
        <taxon>Paraneoptera</taxon>
        <taxon>Psocodea</taxon>
        <taxon>Troctomorpha</taxon>
        <taxon>Phthiraptera</taxon>
        <taxon>Anoplura</taxon>
        <taxon>Polyplacidae</taxon>
        <taxon>Polyplax</taxon>
    </lineage>
</organism>
<evidence type="ECO:0000313" key="2">
    <source>
        <dbReference type="Proteomes" id="UP001372834"/>
    </source>
</evidence>
<protein>
    <submittedName>
        <fullName evidence="1">Uncharacterized protein</fullName>
    </submittedName>
</protein>
<proteinExistence type="predicted"/>
<feature type="non-terminal residue" evidence="1">
    <location>
        <position position="53"/>
    </location>
</feature>
<accession>A0AAN8RZB4</accession>
<sequence length="53" mass="6197">MEFLPYPLNFAYQHLMLVTNTSTSHQFNFEDLSVQRDEAVVTTFKARVPVEPH</sequence>
<evidence type="ECO:0000313" key="1">
    <source>
        <dbReference type="EMBL" id="KAK6617079.1"/>
    </source>
</evidence>
<dbReference type="EMBL" id="JAWJWE010000045">
    <property type="protein sequence ID" value="KAK6617079.1"/>
    <property type="molecule type" value="Genomic_DNA"/>
</dbReference>
<dbReference type="AlphaFoldDB" id="A0AAN8RZB4"/>